<dbReference type="EMBL" id="BSFE01000001">
    <property type="protein sequence ID" value="GLK50678.1"/>
    <property type="molecule type" value="Genomic_DNA"/>
</dbReference>
<evidence type="ECO:0000256" key="1">
    <source>
        <dbReference type="SAM" id="SignalP"/>
    </source>
</evidence>
<dbReference type="Proteomes" id="UP001143486">
    <property type="component" value="Unassembled WGS sequence"/>
</dbReference>
<keyword evidence="1" id="KW-0732">Signal</keyword>
<dbReference type="RefSeq" id="WP_271185077.1">
    <property type="nucleotide sequence ID" value="NZ_BSFE01000001.1"/>
</dbReference>
<protein>
    <submittedName>
        <fullName evidence="2">Uncharacterized protein</fullName>
    </submittedName>
</protein>
<sequence>MRFSTRSRIAAAGLAAALTVASGPAIANEATGLIFGERQLALDLDTRCGLFTAEQRDALNAARLQARGTLLRDGVSAHALDDYADEIEAQAGATDCSWPEVAELRHRVADAFIGWQRLRDMQFDGQDFGWSATRSFIAGQPGWAALQDTGTLRVGLSRLDDRIRFSAAMPATPGAVSAVLVLRDMRREPDLYDPTLDGHFPAPAGAEWADWTPPDYARALVWASGRGTAAEQAALSAGGTGLVFHFPESAVDAIIARDPRETARIELIDGHGDTVGHYYFEIGDFGAARAFVRSGNLAVPRS</sequence>
<evidence type="ECO:0000313" key="3">
    <source>
        <dbReference type="Proteomes" id="UP001143486"/>
    </source>
</evidence>
<gene>
    <name evidence="2" type="ORF">GCM10017621_01860</name>
</gene>
<comment type="caution">
    <text evidence="2">The sequence shown here is derived from an EMBL/GenBank/DDBJ whole genome shotgun (WGS) entry which is preliminary data.</text>
</comment>
<evidence type="ECO:0000313" key="2">
    <source>
        <dbReference type="EMBL" id="GLK50678.1"/>
    </source>
</evidence>
<name>A0A9W6IIQ6_9PROT</name>
<accession>A0A9W6IIQ6</accession>
<dbReference type="AlphaFoldDB" id="A0A9W6IIQ6"/>
<keyword evidence="3" id="KW-1185">Reference proteome</keyword>
<feature type="chain" id="PRO_5040800292" evidence="1">
    <location>
        <begin position="28"/>
        <end position="302"/>
    </location>
</feature>
<organism evidence="2 3">
    <name type="scientific">Maricaulis virginensis</name>
    <dbReference type="NCBI Taxonomy" id="144022"/>
    <lineage>
        <taxon>Bacteria</taxon>
        <taxon>Pseudomonadati</taxon>
        <taxon>Pseudomonadota</taxon>
        <taxon>Alphaproteobacteria</taxon>
        <taxon>Maricaulales</taxon>
        <taxon>Maricaulaceae</taxon>
        <taxon>Maricaulis</taxon>
    </lineage>
</organism>
<reference evidence="2" key="1">
    <citation type="journal article" date="2014" name="Int. J. Syst. Evol. Microbiol.">
        <title>Complete genome sequence of Corynebacterium casei LMG S-19264T (=DSM 44701T), isolated from a smear-ripened cheese.</title>
        <authorList>
            <consortium name="US DOE Joint Genome Institute (JGI-PGF)"/>
            <person name="Walter F."/>
            <person name="Albersmeier A."/>
            <person name="Kalinowski J."/>
            <person name="Ruckert C."/>
        </authorList>
    </citation>
    <scope>NUCLEOTIDE SEQUENCE</scope>
    <source>
        <strain evidence="2">VKM B-1513</strain>
    </source>
</reference>
<proteinExistence type="predicted"/>
<reference evidence="2" key="2">
    <citation type="submission" date="2023-01" db="EMBL/GenBank/DDBJ databases">
        <authorList>
            <person name="Sun Q."/>
            <person name="Evtushenko L."/>
        </authorList>
    </citation>
    <scope>NUCLEOTIDE SEQUENCE</scope>
    <source>
        <strain evidence="2">VKM B-1513</strain>
    </source>
</reference>
<feature type="signal peptide" evidence="1">
    <location>
        <begin position="1"/>
        <end position="27"/>
    </location>
</feature>